<dbReference type="OrthoDB" id="64867at2759"/>
<feature type="domain" description="BRO1" evidence="1">
    <location>
        <begin position="7"/>
        <end position="374"/>
    </location>
</feature>
<dbReference type="PROSITE" id="PS51180">
    <property type="entry name" value="BRO1"/>
    <property type="match status" value="1"/>
</dbReference>
<evidence type="ECO:0000259" key="1">
    <source>
        <dbReference type="PROSITE" id="PS51180"/>
    </source>
</evidence>
<accession>A0A0D2M7F0</accession>
<keyword evidence="3" id="KW-1185">Reference proteome</keyword>
<name>A0A0D2M7F0_9CHLO</name>
<dbReference type="PANTHER" id="PTHR23030:SF30">
    <property type="entry name" value="TYROSINE-PROTEIN PHOSPHATASE NON-RECEPTOR TYPE 23"/>
    <property type="match status" value="1"/>
</dbReference>
<sequence>MPSAHNIMLAVHCKRTDALDVKSPILTYVRNTYGDADAEDAADDLEAIQGLRAELVTAQGSSQGAKRETLIKYYKSLTAIETRFPISGERGHVKLAFPWCDAFRPTKKTQQSNIHFEKAAVLFNVAAVLSGVGWRVLGAAALQVERGTADGLTQACKLFQESAGMFAHLRETEAPKVDAPRPVDITPECCVLMEKLMLAQAQECVYHKAVTDKRSPTVVAKLAKQASIMYGEVSGLFSGLVLSSHFEKSWVAHTQMKASLMDVLALQEAAKQLQAETKIAKEVSTLSEAFTKLQATKKLAAAVSQEMSESLRPLEEGVALALTKAQKDNNTVYLEKVPPFADLPPITGACLVKAVPPTTLDASSENLFSSLVPESR</sequence>
<dbReference type="GO" id="GO:0005768">
    <property type="term" value="C:endosome"/>
    <property type="evidence" value="ECO:0007669"/>
    <property type="project" value="TreeGrafter"/>
</dbReference>
<evidence type="ECO:0000313" key="2">
    <source>
        <dbReference type="EMBL" id="KIY99284.1"/>
    </source>
</evidence>
<dbReference type="SMART" id="SM01041">
    <property type="entry name" value="BRO1"/>
    <property type="match status" value="1"/>
</dbReference>
<dbReference type="InterPro" id="IPR038499">
    <property type="entry name" value="BRO1_sf"/>
</dbReference>
<evidence type="ECO:0000313" key="3">
    <source>
        <dbReference type="Proteomes" id="UP000054498"/>
    </source>
</evidence>
<dbReference type="CDD" id="cd09246">
    <property type="entry name" value="BRO1_Alix_like_1"/>
    <property type="match status" value="1"/>
</dbReference>
<dbReference type="AlphaFoldDB" id="A0A0D2M7F0"/>
<gene>
    <name evidence="2" type="ORF">MNEG_8677</name>
</gene>
<dbReference type="Proteomes" id="UP000054498">
    <property type="component" value="Unassembled WGS sequence"/>
</dbReference>
<dbReference type="RefSeq" id="XP_013898304.1">
    <property type="nucleotide sequence ID" value="XM_014042850.1"/>
</dbReference>
<dbReference type="Gene3D" id="1.25.40.280">
    <property type="entry name" value="alix/aip1 like domains"/>
    <property type="match status" value="1"/>
</dbReference>
<dbReference type="InterPro" id="IPR004328">
    <property type="entry name" value="BRO1_dom"/>
</dbReference>
<protein>
    <submittedName>
        <fullName evidence="2">pH-response regulator protein palA/RIM20</fullName>
    </submittedName>
</protein>
<dbReference type="GO" id="GO:0043328">
    <property type="term" value="P:protein transport to vacuole involved in ubiquitin-dependent protein catabolic process via the multivesicular body sorting pathway"/>
    <property type="evidence" value="ECO:0007669"/>
    <property type="project" value="TreeGrafter"/>
</dbReference>
<dbReference type="GeneID" id="25741552"/>
<organism evidence="2 3">
    <name type="scientific">Monoraphidium neglectum</name>
    <dbReference type="NCBI Taxonomy" id="145388"/>
    <lineage>
        <taxon>Eukaryota</taxon>
        <taxon>Viridiplantae</taxon>
        <taxon>Chlorophyta</taxon>
        <taxon>core chlorophytes</taxon>
        <taxon>Chlorophyceae</taxon>
        <taxon>CS clade</taxon>
        <taxon>Sphaeropleales</taxon>
        <taxon>Selenastraceae</taxon>
        <taxon>Monoraphidium</taxon>
    </lineage>
</organism>
<dbReference type="STRING" id="145388.A0A0D2M7F0"/>
<dbReference type="EMBL" id="KK101893">
    <property type="protein sequence ID" value="KIY99284.1"/>
    <property type="molecule type" value="Genomic_DNA"/>
</dbReference>
<dbReference type="Pfam" id="PF03097">
    <property type="entry name" value="BRO1"/>
    <property type="match status" value="1"/>
</dbReference>
<dbReference type="KEGG" id="mng:MNEG_8677"/>
<reference evidence="2 3" key="1">
    <citation type="journal article" date="2013" name="BMC Genomics">
        <title>Reconstruction of the lipid metabolism for the microalga Monoraphidium neglectum from its genome sequence reveals characteristics suitable for biofuel production.</title>
        <authorList>
            <person name="Bogen C."/>
            <person name="Al-Dilaimi A."/>
            <person name="Albersmeier A."/>
            <person name="Wichmann J."/>
            <person name="Grundmann M."/>
            <person name="Rupp O."/>
            <person name="Lauersen K.J."/>
            <person name="Blifernez-Klassen O."/>
            <person name="Kalinowski J."/>
            <person name="Goesmann A."/>
            <person name="Mussgnug J.H."/>
            <person name="Kruse O."/>
        </authorList>
    </citation>
    <scope>NUCLEOTIDE SEQUENCE [LARGE SCALE GENOMIC DNA]</scope>
    <source>
        <strain evidence="2 3">SAG 48.87</strain>
    </source>
</reference>
<dbReference type="PANTHER" id="PTHR23030">
    <property type="entry name" value="PCD6 INTERACTING PROTEIN-RELATED"/>
    <property type="match status" value="1"/>
</dbReference>
<proteinExistence type="predicted"/>